<accession>G9X343</accession>
<dbReference type="Pfam" id="PF02687">
    <property type="entry name" value="FtsX"/>
    <property type="match status" value="1"/>
</dbReference>
<evidence type="ECO:0000313" key="17">
    <source>
        <dbReference type="Proteomes" id="UP000006437"/>
    </source>
</evidence>
<dbReference type="EMBL" id="AFZG01000019">
    <property type="protein sequence ID" value="EHL19565.1"/>
    <property type="molecule type" value="Genomic_DNA"/>
</dbReference>
<feature type="transmembrane region" description="Helical" evidence="11">
    <location>
        <begin position="165"/>
        <end position="189"/>
    </location>
</feature>
<comment type="similarity">
    <text evidence="2 10">Belongs to the ABC-4 integral membrane protein family. FtsX subfamily.</text>
</comment>
<evidence type="ECO:0000256" key="7">
    <source>
        <dbReference type="ARBA" id="ARBA00022989"/>
    </source>
</evidence>
<protein>
    <recommendedName>
        <fullName evidence="3 10">Cell division protein FtsX</fullName>
    </recommendedName>
</protein>
<accession>G9XC78</accession>
<evidence type="ECO:0000256" key="11">
    <source>
        <dbReference type="SAM" id="Phobius"/>
    </source>
</evidence>
<evidence type="ECO:0000256" key="10">
    <source>
        <dbReference type="PIRNR" id="PIRNR003097"/>
    </source>
</evidence>
<evidence type="ECO:0000256" key="6">
    <source>
        <dbReference type="ARBA" id="ARBA00022692"/>
    </source>
</evidence>
<evidence type="ECO:0000256" key="4">
    <source>
        <dbReference type="ARBA" id="ARBA00022475"/>
    </source>
</evidence>
<dbReference type="RefSeq" id="WP_009525035.1">
    <property type="nucleotide sequence ID" value="NZ_JH414549.1"/>
</dbReference>
<feature type="domain" description="ABC3 transporter permease C-terminal" evidence="12">
    <location>
        <begin position="172"/>
        <end position="292"/>
    </location>
</feature>
<dbReference type="InterPro" id="IPR058204">
    <property type="entry name" value="FtsX_firmicutes-type"/>
</dbReference>
<keyword evidence="6 11" id="KW-0812">Transmembrane</keyword>
<dbReference type="Proteomes" id="UP000003379">
    <property type="component" value="Unassembled WGS sequence"/>
</dbReference>
<evidence type="ECO:0000256" key="9">
    <source>
        <dbReference type="ARBA" id="ARBA00023306"/>
    </source>
</evidence>
<evidence type="ECO:0000313" key="14">
    <source>
        <dbReference type="EMBL" id="EHL10585.1"/>
    </source>
</evidence>
<dbReference type="PATRIC" id="fig|796937.3.peg.2035"/>
<evidence type="ECO:0000259" key="13">
    <source>
        <dbReference type="Pfam" id="PF18075"/>
    </source>
</evidence>
<dbReference type="NCBIfam" id="NF038347">
    <property type="entry name" value="FtsX_Gpos"/>
    <property type="match status" value="1"/>
</dbReference>
<evidence type="ECO:0000259" key="12">
    <source>
        <dbReference type="Pfam" id="PF02687"/>
    </source>
</evidence>
<feature type="domain" description="FtsX extracellular" evidence="13">
    <location>
        <begin position="60"/>
        <end position="149"/>
    </location>
</feature>
<feature type="transmembrane region" description="Helical" evidence="11">
    <location>
        <begin position="265"/>
        <end position="287"/>
    </location>
</feature>
<evidence type="ECO:0000313" key="16">
    <source>
        <dbReference type="Proteomes" id="UP000003379"/>
    </source>
</evidence>
<evidence type="ECO:0000256" key="1">
    <source>
        <dbReference type="ARBA" id="ARBA00004651"/>
    </source>
</evidence>
<reference evidence="15 16" key="2">
    <citation type="submission" date="2011-08" db="EMBL/GenBank/DDBJ databases">
        <title>The Genome Sequence of Eubacteriaceae bacterium CM5.</title>
        <authorList>
            <consortium name="The Broad Institute Genome Sequencing Platform"/>
            <person name="Earl A."/>
            <person name="Ward D."/>
            <person name="Feldgarden M."/>
            <person name="Gevers D."/>
            <person name="Sizova M."/>
            <person name="Hazen A."/>
            <person name="Epstein S."/>
            <person name="Young S.K."/>
            <person name="Zeng Q."/>
            <person name="Gargeya S."/>
            <person name="Fitzgerald M."/>
            <person name="Haas B."/>
            <person name="Abouelleil A."/>
            <person name="Alvarado L."/>
            <person name="Arachchi H.M."/>
            <person name="Berlin A."/>
            <person name="Brown A."/>
            <person name="Chapman S.B."/>
            <person name="Chen Z."/>
            <person name="Dunbar C."/>
            <person name="Freedman E."/>
            <person name="Gearin G."/>
            <person name="Gellesch M."/>
            <person name="Goldberg J."/>
            <person name="Griggs A."/>
            <person name="Gujja S."/>
            <person name="Heiman D."/>
            <person name="Howarth C."/>
            <person name="Larson L."/>
            <person name="Lui A."/>
            <person name="MacDonald P.J.P."/>
            <person name="Montmayeur A."/>
            <person name="Murphy C."/>
            <person name="Neiman D."/>
            <person name="Pearson M."/>
            <person name="Priest M."/>
            <person name="Roberts A."/>
            <person name="Saif S."/>
            <person name="Shea T."/>
            <person name="Shenoy N."/>
            <person name="Sisk P."/>
            <person name="Stolte C."/>
            <person name="Sykes S."/>
            <person name="Wortman J."/>
            <person name="Nusbaum C."/>
            <person name="Birren B."/>
        </authorList>
    </citation>
    <scope>NUCLEOTIDE SEQUENCE [LARGE SCALE GENOMIC DNA]</scope>
    <source>
        <strain evidence="15 16">CM5</strain>
    </source>
</reference>
<evidence type="ECO:0000313" key="15">
    <source>
        <dbReference type="EMBL" id="EHL19565.1"/>
    </source>
</evidence>
<dbReference type="AlphaFoldDB" id="G9XC78"/>
<evidence type="ECO:0000256" key="3">
    <source>
        <dbReference type="ARBA" id="ARBA00021907"/>
    </source>
</evidence>
<keyword evidence="8 10" id="KW-0472">Membrane</keyword>
<dbReference type="GO" id="GO:0051301">
    <property type="term" value="P:cell division"/>
    <property type="evidence" value="ECO:0007669"/>
    <property type="project" value="UniProtKB-KW"/>
</dbReference>
<evidence type="ECO:0000256" key="5">
    <source>
        <dbReference type="ARBA" id="ARBA00022618"/>
    </source>
</evidence>
<keyword evidence="4 10" id="KW-1003">Cell membrane</keyword>
<keyword evidence="9 10" id="KW-0131">Cell cycle</keyword>
<dbReference type="EMBL" id="AFZE01000057">
    <property type="protein sequence ID" value="EHL10585.1"/>
    <property type="molecule type" value="Genomic_DNA"/>
</dbReference>
<sequence length="293" mass="33887">MNKLFFYIKEAFKSIFRSKNTSFATVFSMTITLFILGIVLFIVLNINHFVITTRQDFSGIQIFLKNDVDKDGIEEFRDFLEHNRNFSDIQFVSKEETMKKFIQNMENDSNLFDDINNPCENSFIVHINDTQIFSKLVEDLKTNSQVSSISYYADTLNILIKISKIISIVSIAIIFILFMLSLLIIENMIKVTIFSRMREINIMKTIGATNWFIRWPFIIEGAILGFIGSLVSFSLLNFIYVELYMNLSNSNIFLQYMIDKDVMSHLIFSLFLCAGIGIGILGSITSLRKYLKV</sequence>
<dbReference type="Pfam" id="PF18075">
    <property type="entry name" value="FtsX_ECD"/>
    <property type="match status" value="1"/>
</dbReference>
<dbReference type="GO" id="GO:0005886">
    <property type="term" value="C:plasma membrane"/>
    <property type="evidence" value="ECO:0007669"/>
    <property type="project" value="UniProtKB-SubCell"/>
</dbReference>
<proteinExistence type="inferred from homology"/>
<dbReference type="HOGENOM" id="CLU_073546_2_2_9"/>
<feature type="transmembrane region" description="Helical" evidence="11">
    <location>
        <begin position="21"/>
        <end position="44"/>
    </location>
</feature>
<feature type="transmembrane region" description="Helical" evidence="11">
    <location>
        <begin position="222"/>
        <end position="245"/>
    </location>
</feature>
<keyword evidence="5 10" id="KW-0132">Cell division</keyword>
<evidence type="ECO:0000256" key="8">
    <source>
        <dbReference type="ARBA" id="ARBA00023136"/>
    </source>
</evidence>
<comment type="caution">
    <text evidence="15">The sequence shown here is derived from an EMBL/GenBank/DDBJ whole genome shotgun (WGS) entry which is preliminary data.</text>
</comment>
<dbReference type="Gene3D" id="3.30.70.3040">
    <property type="match status" value="1"/>
</dbReference>
<gene>
    <name evidence="15" type="ORF">HMPREF9628_00286</name>
    <name evidence="14" type="ORF">HMPREF9629_00800</name>
</gene>
<dbReference type="PANTHER" id="PTHR47755">
    <property type="entry name" value="CELL DIVISION PROTEIN FTSX"/>
    <property type="match status" value="1"/>
</dbReference>
<reference evidence="14 17" key="1">
    <citation type="submission" date="2011-08" db="EMBL/GenBank/DDBJ databases">
        <title>The Genome Sequence of Eubacteriaceae bacterium ACC19a.</title>
        <authorList>
            <consortium name="The Broad Institute Genome Sequencing Platform"/>
            <person name="Earl A."/>
            <person name="Ward D."/>
            <person name="Feldgarden M."/>
            <person name="Gevers D."/>
            <person name="Sizova M."/>
            <person name="Hazen A."/>
            <person name="Epstein S."/>
            <person name="Young S.K."/>
            <person name="Zeng Q."/>
            <person name="Gargeya S."/>
            <person name="Fitzgerald M."/>
            <person name="Haas B."/>
            <person name="Abouelleil A."/>
            <person name="Alvarado L."/>
            <person name="Arachchi H.M."/>
            <person name="Berlin A."/>
            <person name="Brown A."/>
            <person name="Chapman S.B."/>
            <person name="Chen Z."/>
            <person name="Dunbar C."/>
            <person name="Freedman E."/>
            <person name="Gearin G."/>
            <person name="Gellesch M."/>
            <person name="Goldberg J."/>
            <person name="Griggs A."/>
            <person name="Gujja S."/>
            <person name="Heiman D."/>
            <person name="Howarth C."/>
            <person name="Larson L."/>
            <person name="Lui A."/>
            <person name="MacDonald P.J.P."/>
            <person name="Montmayeur A."/>
            <person name="Murphy C."/>
            <person name="Neiman D."/>
            <person name="Pearson M."/>
            <person name="Priest M."/>
            <person name="Roberts A."/>
            <person name="Saif S."/>
            <person name="Shea T."/>
            <person name="Shenoy N."/>
            <person name="Sisk P."/>
            <person name="Stolte C."/>
            <person name="Sykes S."/>
            <person name="Wortman J."/>
            <person name="Nusbaum C."/>
            <person name="Birren B."/>
        </authorList>
    </citation>
    <scope>NUCLEOTIDE SEQUENCE [LARGE SCALE GENOMIC DNA]</scope>
    <source>
        <strain evidence="14 17">ACC19a</strain>
    </source>
</reference>
<dbReference type="InterPro" id="IPR003838">
    <property type="entry name" value="ABC3_permease_C"/>
</dbReference>
<evidence type="ECO:0000256" key="2">
    <source>
        <dbReference type="ARBA" id="ARBA00007379"/>
    </source>
</evidence>
<name>G9XC78_9FIRM</name>
<dbReference type="STRING" id="796937.HMPREF9630_01345"/>
<comment type="subcellular location">
    <subcellularLocation>
        <location evidence="1">Cell membrane</location>
        <topology evidence="1">Multi-pass membrane protein</topology>
    </subcellularLocation>
</comment>
<dbReference type="Proteomes" id="UP000006437">
    <property type="component" value="Unassembled WGS sequence"/>
</dbReference>
<dbReference type="PIRSF" id="PIRSF003097">
    <property type="entry name" value="FtsX"/>
    <property type="match status" value="1"/>
</dbReference>
<comment type="function">
    <text evidence="10">Part of the ABC transporter FtsEX involved in asymmetric cellular division facilitating the initiation of sporulation.</text>
</comment>
<dbReference type="InterPro" id="IPR040690">
    <property type="entry name" value="FtsX_ECD"/>
</dbReference>
<dbReference type="InterPro" id="IPR004513">
    <property type="entry name" value="FtsX"/>
</dbReference>
<keyword evidence="7 11" id="KW-1133">Transmembrane helix</keyword>
<organism evidence="15 16">
    <name type="scientific">Peptoanaerobacter stomatis</name>
    <dbReference type="NCBI Taxonomy" id="796937"/>
    <lineage>
        <taxon>Bacteria</taxon>
        <taxon>Bacillati</taxon>
        <taxon>Bacillota</taxon>
        <taxon>Clostridia</taxon>
        <taxon>Peptostreptococcales</taxon>
        <taxon>Filifactoraceae</taxon>
        <taxon>Peptoanaerobacter</taxon>
    </lineage>
</organism>
<dbReference type="PANTHER" id="PTHR47755:SF1">
    <property type="entry name" value="CELL DIVISION PROTEIN FTSX"/>
    <property type="match status" value="1"/>
</dbReference>